<feature type="signal peptide" evidence="1">
    <location>
        <begin position="1"/>
        <end position="27"/>
    </location>
</feature>
<evidence type="ECO:0000313" key="4">
    <source>
        <dbReference type="Proteomes" id="UP000256779"/>
    </source>
</evidence>
<feature type="chain" id="PRO_5017786640" evidence="1">
    <location>
        <begin position="28"/>
        <end position="505"/>
    </location>
</feature>
<dbReference type="RefSeq" id="WP_115867694.1">
    <property type="nucleotide sequence ID" value="NZ_QREG01000006.1"/>
</dbReference>
<feature type="domain" description="Secretion system C-terminal sorting" evidence="2">
    <location>
        <begin position="430"/>
        <end position="502"/>
    </location>
</feature>
<accession>A0A3D9L759</accession>
<reference evidence="3 4" key="1">
    <citation type="submission" date="2018-07" db="EMBL/GenBank/DDBJ databases">
        <title>Genomic Encyclopedia of Type Strains, Phase IV (KMG-IV): sequencing the most valuable type-strain genomes for metagenomic binning, comparative biology and taxonomic classification.</title>
        <authorList>
            <person name="Goeker M."/>
        </authorList>
    </citation>
    <scope>NUCLEOTIDE SEQUENCE [LARGE SCALE GENOMIC DNA]</scope>
    <source>
        <strain evidence="3 4">DSM 4134</strain>
    </source>
</reference>
<dbReference type="Pfam" id="PF18962">
    <property type="entry name" value="Por_Secre_tail"/>
    <property type="match status" value="1"/>
</dbReference>
<comment type="caution">
    <text evidence="3">The sequence shown here is derived from an EMBL/GenBank/DDBJ whole genome shotgun (WGS) entry which is preliminary data.</text>
</comment>
<dbReference type="AlphaFoldDB" id="A0A3D9L759"/>
<dbReference type="InterPro" id="IPR026444">
    <property type="entry name" value="Secre_tail"/>
</dbReference>
<evidence type="ECO:0000256" key="1">
    <source>
        <dbReference type="SAM" id="SignalP"/>
    </source>
</evidence>
<sequence>MKQVLQKLALMTIFMSAVILTYGQAFTIDPATSHQTVTFGGDGKLTIKDWAEKNVSTTAQKLFGDMNLKILRVPIFALQPITDNIYDNVITVIQEVQSVNPNVKIFASIANGDGYGTHLHNADKFPSNWKGCCSYNVYSLNLTAYAAYLDSFMTRMSDAGITIDYLGPWNEDPADDSDHRKVFDQMNNLGSTQKVGLERWALQTSINDVNDVEDRTDIIGSHFYDDTTIPQSNWESKWSDLVTQSADPVWYTESTRYSTADRLDLLVAGMDNIFPAINAGAEAVVFYQVVKRFVYANGNELPIKYSGFKALVNGADGKQVIETATTDSDIQGVAFSDGSTAEVYLLNRSSSSKVVNFQLQNGYKASGTVSRWIWDATNTETVNTYYLGNNANWNVTVPADGFVRVQVPLAAPGARKSELAASLSSSALSVHPNPVMDGKINISGISLDEGSLHTTIYTLDGRKVHEATLQAADQMELITPSNLKGLYLLKVTQGARSFESKIYFK</sequence>
<proteinExistence type="predicted"/>
<dbReference type="SUPFAM" id="SSF51445">
    <property type="entry name" value="(Trans)glycosidases"/>
    <property type="match status" value="1"/>
</dbReference>
<dbReference type="NCBIfam" id="TIGR04183">
    <property type="entry name" value="Por_Secre_tail"/>
    <property type="match status" value="1"/>
</dbReference>
<dbReference type="EMBL" id="QREG01000006">
    <property type="protein sequence ID" value="REE00173.1"/>
    <property type="molecule type" value="Genomic_DNA"/>
</dbReference>
<dbReference type="InterPro" id="IPR017853">
    <property type="entry name" value="GH"/>
</dbReference>
<dbReference type="Gene3D" id="3.20.20.80">
    <property type="entry name" value="Glycosidases"/>
    <property type="match status" value="1"/>
</dbReference>
<dbReference type="Proteomes" id="UP000256779">
    <property type="component" value="Unassembled WGS sequence"/>
</dbReference>
<keyword evidence="1" id="KW-0732">Signal</keyword>
<evidence type="ECO:0000259" key="2">
    <source>
        <dbReference type="Pfam" id="PF18962"/>
    </source>
</evidence>
<gene>
    <name evidence="3" type="ORF">C7460_106112</name>
</gene>
<evidence type="ECO:0000313" key="3">
    <source>
        <dbReference type="EMBL" id="REE00173.1"/>
    </source>
</evidence>
<keyword evidence="4" id="KW-1185">Reference proteome</keyword>
<organism evidence="3 4">
    <name type="scientific">Marinoscillum furvescens DSM 4134</name>
    <dbReference type="NCBI Taxonomy" id="1122208"/>
    <lineage>
        <taxon>Bacteria</taxon>
        <taxon>Pseudomonadati</taxon>
        <taxon>Bacteroidota</taxon>
        <taxon>Cytophagia</taxon>
        <taxon>Cytophagales</taxon>
        <taxon>Reichenbachiellaceae</taxon>
        <taxon>Marinoscillum</taxon>
    </lineage>
</organism>
<dbReference type="OrthoDB" id="978158at2"/>
<protein>
    <submittedName>
        <fullName evidence="3">Putative secreted protein (Por secretion system target)</fullName>
    </submittedName>
</protein>
<name>A0A3D9L759_MARFU</name>